<keyword evidence="8 19" id="KW-0132">Cell division</keyword>
<feature type="active site" evidence="19">
    <location>
        <position position="180"/>
    </location>
</feature>
<dbReference type="NCBIfam" id="NF010480">
    <property type="entry name" value="PRK13905.1"/>
    <property type="match status" value="1"/>
</dbReference>
<sequence>MKAVRRAMTSLIERLPTVRGRYTEDADLAKTTWFRCGGPAEVLFRPADTDDLVEFLATRPADVPVTVIGVGSNLLIRDGGVPGVVIRLARGFTEVTLEEGDRLRAGAGALDLNVALTAQQAGLTDLEFFSGIPGTVGGALRMNAGAYGGEMKDVLVEAEAVDPFGKRHRLDAAAMGFSYRRSEVPAGWIFLSALLQARKGDPAAIAQRMADIRKSREETQPTRARTGGSTFKNPEGHKAWQLIDKAGCRGLRIGDAMVSDKHCNFLINTGAATATDIETLGEEVRRRVFETSGIRLDWEIRRIGVPSQSGPSAIVETGETA</sequence>
<dbReference type="PROSITE" id="PS51387">
    <property type="entry name" value="FAD_PCMH"/>
    <property type="match status" value="1"/>
</dbReference>
<dbReference type="InterPro" id="IPR006094">
    <property type="entry name" value="Oxid_FAD_bind_N"/>
</dbReference>
<name>A0A420WHU2_9PROT</name>
<dbReference type="InterPro" id="IPR036318">
    <property type="entry name" value="FAD-bd_PCMH-like_sf"/>
</dbReference>
<evidence type="ECO:0000256" key="3">
    <source>
        <dbReference type="ARBA" id="ARBA00004496"/>
    </source>
</evidence>
<dbReference type="GO" id="GO:0008360">
    <property type="term" value="P:regulation of cell shape"/>
    <property type="evidence" value="ECO:0007669"/>
    <property type="project" value="UniProtKB-KW"/>
</dbReference>
<comment type="cofactor">
    <cofactor evidence="1 19">
        <name>FAD</name>
        <dbReference type="ChEBI" id="CHEBI:57692"/>
    </cofactor>
</comment>
<keyword evidence="14 19" id="KW-0560">Oxidoreductase</keyword>
<feature type="domain" description="FAD-binding PCMH-type" evidence="21">
    <location>
        <begin position="35"/>
        <end position="200"/>
    </location>
</feature>
<protein>
    <recommendedName>
        <fullName evidence="6 19">UDP-N-acetylenolpyruvoylglucosamine reductase</fullName>
        <ecNumber evidence="5 19">1.3.1.98</ecNumber>
    </recommendedName>
    <alternativeName>
        <fullName evidence="17 19">UDP-N-acetylmuramate dehydrogenase</fullName>
    </alternativeName>
</protein>
<feature type="region of interest" description="Disordered" evidence="20">
    <location>
        <begin position="214"/>
        <end position="235"/>
    </location>
</feature>
<dbReference type="Pfam" id="PF02873">
    <property type="entry name" value="MurB_C"/>
    <property type="match status" value="1"/>
</dbReference>
<evidence type="ECO:0000256" key="5">
    <source>
        <dbReference type="ARBA" id="ARBA00012518"/>
    </source>
</evidence>
<dbReference type="GO" id="GO:0008762">
    <property type="term" value="F:UDP-N-acetylmuramate dehydrogenase activity"/>
    <property type="evidence" value="ECO:0007669"/>
    <property type="project" value="UniProtKB-UniRule"/>
</dbReference>
<feature type="active site" description="Proton donor" evidence="19">
    <location>
        <position position="229"/>
    </location>
</feature>
<evidence type="ECO:0000256" key="4">
    <source>
        <dbReference type="ARBA" id="ARBA00004752"/>
    </source>
</evidence>
<evidence type="ECO:0000256" key="20">
    <source>
        <dbReference type="SAM" id="MobiDB-lite"/>
    </source>
</evidence>
<evidence type="ECO:0000313" key="22">
    <source>
        <dbReference type="EMBL" id="RKQ70590.1"/>
    </source>
</evidence>
<evidence type="ECO:0000256" key="6">
    <source>
        <dbReference type="ARBA" id="ARBA00015188"/>
    </source>
</evidence>
<comment type="caution">
    <text evidence="22">The sequence shown here is derived from an EMBL/GenBank/DDBJ whole genome shotgun (WGS) entry which is preliminary data.</text>
</comment>
<proteinExistence type="inferred from homology"/>
<dbReference type="PANTHER" id="PTHR21071:SF4">
    <property type="entry name" value="UDP-N-ACETYLENOLPYRUVOYLGLUCOSAMINE REDUCTASE"/>
    <property type="match status" value="1"/>
</dbReference>
<keyword evidence="16 19" id="KW-0961">Cell wall biogenesis/degradation</keyword>
<keyword evidence="7 19" id="KW-0963">Cytoplasm</keyword>
<keyword evidence="10 19" id="KW-0274">FAD</keyword>
<gene>
    <name evidence="19" type="primary">murB</name>
    <name evidence="22" type="ORF">BCL74_2539</name>
</gene>
<dbReference type="InterPro" id="IPR003170">
    <property type="entry name" value="MurB"/>
</dbReference>
<dbReference type="AlphaFoldDB" id="A0A420WHU2"/>
<evidence type="ECO:0000256" key="9">
    <source>
        <dbReference type="ARBA" id="ARBA00022630"/>
    </source>
</evidence>
<feature type="compositionally biased region" description="Polar residues" evidence="20">
    <location>
        <begin position="221"/>
        <end position="232"/>
    </location>
</feature>
<dbReference type="EC" id="1.3.1.98" evidence="5 19"/>
<comment type="pathway">
    <text evidence="4 19">Cell wall biogenesis; peptidoglycan biosynthesis.</text>
</comment>
<evidence type="ECO:0000256" key="14">
    <source>
        <dbReference type="ARBA" id="ARBA00023002"/>
    </source>
</evidence>
<comment type="catalytic activity">
    <reaction evidence="18 19">
        <text>UDP-N-acetyl-alpha-D-muramate + NADP(+) = UDP-N-acetyl-3-O-(1-carboxyvinyl)-alpha-D-glucosamine + NADPH + H(+)</text>
        <dbReference type="Rhea" id="RHEA:12248"/>
        <dbReference type="ChEBI" id="CHEBI:15378"/>
        <dbReference type="ChEBI" id="CHEBI:57783"/>
        <dbReference type="ChEBI" id="CHEBI:58349"/>
        <dbReference type="ChEBI" id="CHEBI:68483"/>
        <dbReference type="ChEBI" id="CHEBI:70757"/>
        <dbReference type="EC" id="1.3.1.98"/>
    </reaction>
</comment>
<dbReference type="OrthoDB" id="9804753at2"/>
<accession>A0A420WHU2</accession>
<evidence type="ECO:0000256" key="8">
    <source>
        <dbReference type="ARBA" id="ARBA00022618"/>
    </source>
</evidence>
<evidence type="ECO:0000256" key="17">
    <source>
        <dbReference type="ARBA" id="ARBA00031026"/>
    </source>
</evidence>
<feature type="active site" evidence="19">
    <location>
        <position position="299"/>
    </location>
</feature>
<dbReference type="EMBL" id="RBIG01000002">
    <property type="protein sequence ID" value="RKQ70590.1"/>
    <property type="molecule type" value="Genomic_DNA"/>
</dbReference>
<dbReference type="Proteomes" id="UP000277424">
    <property type="component" value="Unassembled WGS sequence"/>
</dbReference>
<evidence type="ECO:0000256" key="10">
    <source>
        <dbReference type="ARBA" id="ARBA00022827"/>
    </source>
</evidence>
<evidence type="ECO:0000256" key="18">
    <source>
        <dbReference type="ARBA" id="ARBA00048914"/>
    </source>
</evidence>
<dbReference type="InterPro" id="IPR016169">
    <property type="entry name" value="FAD-bd_PCMH_sub2"/>
</dbReference>
<evidence type="ECO:0000256" key="13">
    <source>
        <dbReference type="ARBA" id="ARBA00022984"/>
    </source>
</evidence>
<dbReference type="Gene3D" id="3.90.78.10">
    <property type="entry name" value="UDP-N-acetylenolpyruvoylglucosamine reductase, C-terminal domain"/>
    <property type="match status" value="1"/>
</dbReference>
<dbReference type="Gene3D" id="3.30.43.10">
    <property type="entry name" value="Uridine Diphospho-n-acetylenolpyruvylglucosamine Reductase, domain 2"/>
    <property type="match status" value="1"/>
</dbReference>
<evidence type="ECO:0000256" key="12">
    <source>
        <dbReference type="ARBA" id="ARBA00022960"/>
    </source>
</evidence>
<evidence type="ECO:0000256" key="16">
    <source>
        <dbReference type="ARBA" id="ARBA00023316"/>
    </source>
</evidence>
<dbReference type="InterPro" id="IPR036635">
    <property type="entry name" value="MurB_C_sf"/>
</dbReference>
<evidence type="ECO:0000313" key="23">
    <source>
        <dbReference type="Proteomes" id="UP000277424"/>
    </source>
</evidence>
<keyword evidence="15 19" id="KW-0131">Cell cycle</keyword>
<dbReference type="InterPro" id="IPR016167">
    <property type="entry name" value="FAD-bd_PCMH_sub1"/>
</dbReference>
<organism evidence="22 23">
    <name type="scientific">Oceanibaculum indicum</name>
    <dbReference type="NCBI Taxonomy" id="526216"/>
    <lineage>
        <taxon>Bacteria</taxon>
        <taxon>Pseudomonadati</taxon>
        <taxon>Pseudomonadota</taxon>
        <taxon>Alphaproteobacteria</taxon>
        <taxon>Rhodospirillales</taxon>
        <taxon>Oceanibaculaceae</taxon>
        <taxon>Oceanibaculum</taxon>
    </lineage>
</organism>
<evidence type="ECO:0000256" key="7">
    <source>
        <dbReference type="ARBA" id="ARBA00022490"/>
    </source>
</evidence>
<dbReference type="GO" id="GO:0071949">
    <property type="term" value="F:FAD binding"/>
    <property type="evidence" value="ECO:0007669"/>
    <property type="project" value="InterPro"/>
</dbReference>
<evidence type="ECO:0000256" key="2">
    <source>
        <dbReference type="ARBA" id="ARBA00003921"/>
    </source>
</evidence>
<dbReference type="NCBIfam" id="TIGR00179">
    <property type="entry name" value="murB"/>
    <property type="match status" value="1"/>
</dbReference>
<evidence type="ECO:0000256" key="11">
    <source>
        <dbReference type="ARBA" id="ARBA00022857"/>
    </source>
</evidence>
<keyword evidence="9 19" id="KW-0285">Flavoprotein</keyword>
<dbReference type="InterPro" id="IPR016166">
    <property type="entry name" value="FAD-bd_PCMH"/>
</dbReference>
<dbReference type="PANTHER" id="PTHR21071">
    <property type="entry name" value="UDP-N-ACETYLENOLPYRUVOYLGLUCOSAMINE REDUCTASE"/>
    <property type="match status" value="1"/>
</dbReference>
<dbReference type="GO" id="GO:0005829">
    <property type="term" value="C:cytosol"/>
    <property type="evidence" value="ECO:0007669"/>
    <property type="project" value="TreeGrafter"/>
</dbReference>
<comment type="function">
    <text evidence="2 19">Cell wall formation.</text>
</comment>
<dbReference type="Gene3D" id="3.30.465.10">
    <property type="match status" value="1"/>
</dbReference>
<evidence type="ECO:0000259" key="21">
    <source>
        <dbReference type="PROSITE" id="PS51387"/>
    </source>
</evidence>
<keyword evidence="13 19" id="KW-0573">Peptidoglycan synthesis</keyword>
<keyword evidence="12 19" id="KW-0133">Cell shape</keyword>
<comment type="similarity">
    <text evidence="19">Belongs to the MurB family.</text>
</comment>
<evidence type="ECO:0000256" key="19">
    <source>
        <dbReference type="HAMAP-Rule" id="MF_00037"/>
    </source>
</evidence>
<dbReference type="GO" id="GO:0071555">
    <property type="term" value="P:cell wall organization"/>
    <property type="evidence" value="ECO:0007669"/>
    <property type="project" value="UniProtKB-KW"/>
</dbReference>
<dbReference type="HAMAP" id="MF_00037">
    <property type="entry name" value="MurB"/>
    <property type="match status" value="1"/>
</dbReference>
<dbReference type="GO" id="GO:0051301">
    <property type="term" value="P:cell division"/>
    <property type="evidence" value="ECO:0007669"/>
    <property type="project" value="UniProtKB-KW"/>
</dbReference>
<dbReference type="SUPFAM" id="SSF56176">
    <property type="entry name" value="FAD-binding/transporter-associated domain-like"/>
    <property type="match status" value="1"/>
</dbReference>
<comment type="subcellular location">
    <subcellularLocation>
        <location evidence="3 19">Cytoplasm</location>
    </subcellularLocation>
</comment>
<dbReference type="InterPro" id="IPR011601">
    <property type="entry name" value="MurB_C"/>
</dbReference>
<dbReference type="SUPFAM" id="SSF56194">
    <property type="entry name" value="Uridine diphospho-N-Acetylenolpyruvylglucosamine reductase, MurB, C-terminal domain"/>
    <property type="match status" value="1"/>
</dbReference>
<dbReference type="GO" id="GO:0009252">
    <property type="term" value="P:peptidoglycan biosynthetic process"/>
    <property type="evidence" value="ECO:0007669"/>
    <property type="project" value="UniProtKB-UniRule"/>
</dbReference>
<keyword evidence="11 19" id="KW-0521">NADP</keyword>
<evidence type="ECO:0000256" key="15">
    <source>
        <dbReference type="ARBA" id="ARBA00023306"/>
    </source>
</evidence>
<dbReference type="UniPathway" id="UPA00219"/>
<evidence type="ECO:0000256" key="1">
    <source>
        <dbReference type="ARBA" id="ARBA00001974"/>
    </source>
</evidence>
<reference evidence="22 23" key="1">
    <citation type="submission" date="2018-10" db="EMBL/GenBank/DDBJ databases">
        <title>Comparative analysis of microorganisms from saline springs in Andes Mountain Range, Colombia.</title>
        <authorList>
            <person name="Rubin E."/>
        </authorList>
    </citation>
    <scope>NUCLEOTIDE SEQUENCE [LARGE SCALE GENOMIC DNA]</scope>
    <source>
        <strain evidence="22 23">USBA 36</strain>
    </source>
</reference>
<dbReference type="Pfam" id="PF01565">
    <property type="entry name" value="FAD_binding_4"/>
    <property type="match status" value="1"/>
</dbReference>